<protein>
    <submittedName>
        <fullName evidence="2">Transketolase</fullName>
    </submittedName>
</protein>
<feature type="domain" description="Transketolase-like pyrimidine-binding" evidence="1">
    <location>
        <begin position="1"/>
        <end position="166"/>
    </location>
</feature>
<dbReference type="Pfam" id="PF02779">
    <property type="entry name" value="Transket_pyr"/>
    <property type="match status" value="1"/>
</dbReference>
<dbReference type="SMART" id="SM00861">
    <property type="entry name" value="Transket_pyr"/>
    <property type="match status" value="1"/>
</dbReference>
<accession>A0ABS6WJH1</accession>
<dbReference type="EMBL" id="JAHWQX010000001">
    <property type="protein sequence ID" value="MBW3095995.1"/>
    <property type="molecule type" value="Genomic_DNA"/>
</dbReference>
<comment type="caution">
    <text evidence="2">The sequence shown here is derived from an EMBL/GenBank/DDBJ whole genome shotgun (WGS) entry which is preliminary data.</text>
</comment>
<dbReference type="PANTHER" id="PTHR43825">
    <property type="entry name" value="PYRUVATE DEHYDROGENASE E1 COMPONENT"/>
    <property type="match status" value="1"/>
</dbReference>
<gene>
    <name evidence="2" type="ORF">KY465_01740</name>
</gene>
<dbReference type="Pfam" id="PF02780">
    <property type="entry name" value="Transketolase_C"/>
    <property type="match status" value="1"/>
</dbReference>
<proteinExistence type="predicted"/>
<dbReference type="PANTHER" id="PTHR43825:SF1">
    <property type="entry name" value="TRANSKETOLASE-LIKE PYRIMIDINE-BINDING DOMAIN-CONTAINING PROTEIN"/>
    <property type="match status" value="1"/>
</dbReference>
<reference evidence="2" key="1">
    <citation type="submission" date="2021-07" db="EMBL/GenBank/DDBJ databases">
        <title>Pseudohoeflea marina sp. nov. a polyhydroxyalcanoate-producing bacterium.</title>
        <authorList>
            <person name="Zheng W."/>
            <person name="Yu S."/>
            <person name="Huang Y."/>
        </authorList>
    </citation>
    <scope>NUCLEOTIDE SEQUENCE</scope>
    <source>
        <strain evidence="2">DP4N28-3</strain>
    </source>
</reference>
<keyword evidence="3" id="KW-1185">Reference proteome</keyword>
<evidence type="ECO:0000313" key="2">
    <source>
        <dbReference type="EMBL" id="MBW3095995.1"/>
    </source>
</evidence>
<organism evidence="2 3">
    <name type="scientific">Pseudohoeflea coraliihabitans</name>
    <dbReference type="NCBI Taxonomy" id="2860393"/>
    <lineage>
        <taxon>Bacteria</taxon>
        <taxon>Pseudomonadati</taxon>
        <taxon>Pseudomonadota</taxon>
        <taxon>Alphaproteobacteria</taxon>
        <taxon>Hyphomicrobiales</taxon>
        <taxon>Rhizobiaceae</taxon>
        <taxon>Pseudohoeflea</taxon>
    </lineage>
</organism>
<evidence type="ECO:0000259" key="1">
    <source>
        <dbReference type="SMART" id="SM00861"/>
    </source>
</evidence>
<evidence type="ECO:0000313" key="3">
    <source>
        <dbReference type="Proteomes" id="UP001430804"/>
    </source>
</evidence>
<dbReference type="InterPro" id="IPR005475">
    <property type="entry name" value="Transketolase-like_Pyr-bd"/>
</dbReference>
<dbReference type="InterPro" id="IPR033248">
    <property type="entry name" value="Transketolase_C"/>
</dbReference>
<dbReference type="InterPro" id="IPR051157">
    <property type="entry name" value="PDH/Transketolase"/>
</dbReference>
<name>A0ABS6WJH1_9HYPH</name>
<sequence>MLESKVHNRNLVAWAKHHPEVVVLSGDLTGSTEIAGFRDAYPDRFFSMGMAEQNMLSFAGGLAREGYVPMLHTFAVFMYRRALDQLSMSVCYPNLKVRLFGFLPGVTTPGGVSHQAIDDIGVLSAIPNLSILEVGDATDVETALDPIHAIDGPVYIRMIRGEIPRLFPADEPLQFNRARVLSTGNDLAVISSGVCTQEAIGAVAFLKEQGLAVEHLHVSTLKPFDDPQISETLGRQRHGVITLENHTVLGGLGSRVANRIAEEKLGVRLIKLGLHDTYAHGASYPYLKAKYALDGAAVIAAAERLTGQTFDLNGSLPEVTATQQNLRASEQLEAL</sequence>
<dbReference type="CDD" id="cd07033">
    <property type="entry name" value="TPP_PYR_DXS_TK_like"/>
    <property type="match status" value="1"/>
</dbReference>
<dbReference type="Proteomes" id="UP001430804">
    <property type="component" value="Unassembled WGS sequence"/>
</dbReference>
<dbReference type="RefSeq" id="WP_219157800.1">
    <property type="nucleotide sequence ID" value="NZ_JAHWQX010000001.1"/>
</dbReference>